<dbReference type="RefSeq" id="WP_128778291.1">
    <property type="nucleotide sequence ID" value="NZ_RYFI01000014.1"/>
</dbReference>
<proteinExistence type="predicted"/>
<organism evidence="1 2">
    <name type="scientific">Hansschlegelia zhihuaiae</name>
    <dbReference type="NCBI Taxonomy" id="405005"/>
    <lineage>
        <taxon>Bacteria</taxon>
        <taxon>Pseudomonadati</taxon>
        <taxon>Pseudomonadota</taxon>
        <taxon>Alphaproteobacteria</taxon>
        <taxon>Hyphomicrobiales</taxon>
        <taxon>Methylopilaceae</taxon>
        <taxon>Hansschlegelia</taxon>
    </lineage>
</organism>
<name>A0A4Q0MFP7_9HYPH</name>
<dbReference type="EMBL" id="RYFI01000014">
    <property type="protein sequence ID" value="RXF72124.1"/>
    <property type="molecule type" value="Genomic_DNA"/>
</dbReference>
<comment type="caution">
    <text evidence="1">The sequence shown here is derived from an EMBL/GenBank/DDBJ whole genome shotgun (WGS) entry which is preliminary data.</text>
</comment>
<gene>
    <name evidence="1" type="ORF">EK403_15050</name>
</gene>
<dbReference type="Proteomes" id="UP000289708">
    <property type="component" value="Unassembled WGS sequence"/>
</dbReference>
<keyword evidence="2" id="KW-1185">Reference proteome</keyword>
<evidence type="ECO:0000313" key="1">
    <source>
        <dbReference type="EMBL" id="RXF72124.1"/>
    </source>
</evidence>
<accession>A0A4Q0MFP7</accession>
<evidence type="ECO:0000313" key="2">
    <source>
        <dbReference type="Proteomes" id="UP000289708"/>
    </source>
</evidence>
<protein>
    <submittedName>
        <fullName evidence="1">Uncharacterized protein</fullName>
    </submittedName>
</protein>
<sequence>MTLPLWPAELPQKMREEGFRRGYPDLVHASRMASGVHKTRALASMGEQPVQCMIRVDRGGLARFDRFFFEETRNGNLPFLIRDQVYDGVELAAPDGSALMVDDDSALAISAVWLVRFTPGSPPEQAQPSGVFFRVPFFLTILP</sequence>
<reference evidence="1 2" key="1">
    <citation type="submission" date="2018-12" db="EMBL/GenBank/DDBJ databases">
        <title>bacterium Hansschlegelia zhihuaiae S113.</title>
        <authorList>
            <person name="He J."/>
        </authorList>
    </citation>
    <scope>NUCLEOTIDE SEQUENCE [LARGE SCALE GENOMIC DNA]</scope>
    <source>
        <strain evidence="1 2">S 113</strain>
    </source>
</reference>
<dbReference type="OrthoDB" id="7858450at2"/>
<dbReference type="AlphaFoldDB" id="A0A4Q0MFP7"/>